<keyword evidence="5 9" id="KW-0949">S-adenosyl-L-methionine</keyword>
<evidence type="ECO:0000313" key="14">
    <source>
        <dbReference type="Proteomes" id="UP000054217"/>
    </source>
</evidence>
<dbReference type="GO" id="GO:0044027">
    <property type="term" value="P:negative regulation of gene expression via chromosomal CpG island methylation"/>
    <property type="evidence" value="ECO:0007669"/>
    <property type="project" value="TreeGrafter"/>
</dbReference>
<comment type="subcellular location">
    <subcellularLocation>
        <location evidence="1">Nucleus</location>
    </subcellularLocation>
</comment>
<dbReference type="InterPro" id="IPR001525">
    <property type="entry name" value="C5_MeTfrase"/>
</dbReference>
<evidence type="ECO:0000256" key="10">
    <source>
        <dbReference type="RuleBase" id="RU000416"/>
    </source>
</evidence>
<reference evidence="13 14" key="1">
    <citation type="submission" date="2014-04" db="EMBL/GenBank/DDBJ databases">
        <authorList>
            <consortium name="DOE Joint Genome Institute"/>
            <person name="Kuo A."/>
            <person name="Kohler A."/>
            <person name="Costa M.D."/>
            <person name="Nagy L.G."/>
            <person name="Floudas D."/>
            <person name="Copeland A."/>
            <person name="Barry K.W."/>
            <person name="Cichocki N."/>
            <person name="Veneault-Fourrey C."/>
            <person name="LaButti K."/>
            <person name="Lindquist E.A."/>
            <person name="Lipzen A."/>
            <person name="Lundell T."/>
            <person name="Morin E."/>
            <person name="Murat C."/>
            <person name="Sun H."/>
            <person name="Tunlid A."/>
            <person name="Henrissat B."/>
            <person name="Grigoriev I.V."/>
            <person name="Hibbett D.S."/>
            <person name="Martin F."/>
            <person name="Nordberg H.P."/>
            <person name="Cantor M.N."/>
            <person name="Hua S.X."/>
        </authorList>
    </citation>
    <scope>NUCLEOTIDE SEQUENCE [LARGE SCALE GENOMIC DNA]</scope>
    <source>
        <strain evidence="13 14">Marx 270</strain>
    </source>
</reference>
<dbReference type="PANTHER" id="PTHR10629">
    <property type="entry name" value="CYTOSINE-SPECIFIC METHYLTRANSFERASE"/>
    <property type="match status" value="1"/>
</dbReference>
<accession>A0A0C3JD36</accession>
<dbReference type="GO" id="GO:0032259">
    <property type="term" value="P:methylation"/>
    <property type="evidence" value="ECO:0007669"/>
    <property type="project" value="UniProtKB-KW"/>
</dbReference>
<dbReference type="OrthoDB" id="5376140at2759"/>
<dbReference type="Gene3D" id="3.90.120.10">
    <property type="entry name" value="DNA Methylase, subunit A, domain 2"/>
    <property type="match status" value="1"/>
</dbReference>
<dbReference type="GO" id="GO:0005634">
    <property type="term" value="C:nucleus"/>
    <property type="evidence" value="ECO:0007669"/>
    <property type="project" value="UniProtKB-SubCell"/>
</dbReference>
<evidence type="ECO:0000256" key="6">
    <source>
        <dbReference type="ARBA" id="ARBA00022737"/>
    </source>
</evidence>
<dbReference type="Proteomes" id="UP000054217">
    <property type="component" value="Unassembled WGS sequence"/>
</dbReference>
<dbReference type="InParanoid" id="A0A0C3JD36"/>
<dbReference type="InterPro" id="IPR029063">
    <property type="entry name" value="SAM-dependent_MTases_sf"/>
</dbReference>
<dbReference type="EMBL" id="KN831961">
    <property type="protein sequence ID" value="KIO06978.1"/>
    <property type="molecule type" value="Genomic_DNA"/>
</dbReference>
<feature type="active site" evidence="9">
    <location>
        <position position="826"/>
    </location>
</feature>
<keyword evidence="6" id="KW-0677">Repeat</keyword>
<keyword evidence="14" id="KW-1185">Reference proteome</keyword>
<evidence type="ECO:0000259" key="12">
    <source>
        <dbReference type="PROSITE" id="PS51038"/>
    </source>
</evidence>
<evidence type="ECO:0000256" key="9">
    <source>
        <dbReference type="PROSITE-ProRule" id="PRU01016"/>
    </source>
</evidence>
<dbReference type="SUPFAM" id="SSF53335">
    <property type="entry name" value="S-adenosyl-L-methionine-dependent methyltransferases"/>
    <property type="match status" value="1"/>
</dbReference>
<dbReference type="AlphaFoldDB" id="A0A0C3JD36"/>
<protein>
    <recommendedName>
        <fullName evidence="2">DNA (cytosine-5-)-methyltransferase</fullName>
        <ecNumber evidence="2">2.1.1.37</ecNumber>
    </recommendedName>
</protein>
<dbReference type="Pfam" id="PF00145">
    <property type="entry name" value="DNA_methylase"/>
    <property type="match status" value="1"/>
</dbReference>
<feature type="compositionally biased region" description="Basic and acidic residues" evidence="11">
    <location>
        <begin position="29"/>
        <end position="43"/>
    </location>
</feature>
<dbReference type="GO" id="GO:0003677">
    <property type="term" value="F:DNA binding"/>
    <property type="evidence" value="ECO:0007669"/>
    <property type="project" value="UniProtKB-KW"/>
</dbReference>
<feature type="region of interest" description="Disordered" evidence="11">
    <location>
        <begin position="1"/>
        <end position="66"/>
    </location>
</feature>
<dbReference type="Gene3D" id="2.30.30.490">
    <property type="match status" value="2"/>
</dbReference>
<evidence type="ECO:0000256" key="3">
    <source>
        <dbReference type="ARBA" id="ARBA00022603"/>
    </source>
</evidence>
<dbReference type="InterPro" id="IPR050390">
    <property type="entry name" value="C5-Methyltransferase"/>
</dbReference>
<name>A0A0C3JD36_PISTI</name>
<evidence type="ECO:0000256" key="1">
    <source>
        <dbReference type="ARBA" id="ARBA00004123"/>
    </source>
</evidence>
<feature type="domain" description="BAH" evidence="12">
    <location>
        <begin position="397"/>
        <end position="529"/>
    </location>
</feature>
<dbReference type="Pfam" id="PF12047">
    <property type="entry name" value="DNMT1-RFD"/>
    <property type="match status" value="1"/>
</dbReference>
<evidence type="ECO:0000256" key="7">
    <source>
        <dbReference type="ARBA" id="ARBA00023125"/>
    </source>
</evidence>
<proteinExistence type="inferred from homology"/>
<evidence type="ECO:0000256" key="2">
    <source>
        <dbReference type="ARBA" id="ARBA00011975"/>
    </source>
</evidence>
<dbReference type="EC" id="2.1.1.37" evidence="2"/>
<dbReference type="InterPro" id="IPR022702">
    <property type="entry name" value="Cytosine_MeTrfase1_RFD"/>
</dbReference>
<reference evidence="14" key="2">
    <citation type="submission" date="2015-01" db="EMBL/GenBank/DDBJ databases">
        <title>Evolutionary Origins and Diversification of the Mycorrhizal Mutualists.</title>
        <authorList>
            <consortium name="DOE Joint Genome Institute"/>
            <consortium name="Mycorrhizal Genomics Consortium"/>
            <person name="Kohler A."/>
            <person name="Kuo A."/>
            <person name="Nagy L.G."/>
            <person name="Floudas D."/>
            <person name="Copeland A."/>
            <person name="Barry K.W."/>
            <person name="Cichocki N."/>
            <person name="Veneault-Fourrey C."/>
            <person name="LaButti K."/>
            <person name="Lindquist E.A."/>
            <person name="Lipzen A."/>
            <person name="Lundell T."/>
            <person name="Morin E."/>
            <person name="Murat C."/>
            <person name="Riley R."/>
            <person name="Ohm R."/>
            <person name="Sun H."/>
            <person name="Tunlid A."/>
            <person name="Henrissat B."/>
            <person name="Grigoriev I.V."/>
            <person name="Hibbett D.S."/>
            <person name="Martin F."/>
        </authorList>
    </citation>
    <scope>NUCLEOTIDE SEQUENCE [LARGE SCALE GENOMIC DNA]</scope>
    <source>
        <strain evidence="14">Marx 270</strain>
    </source>
</reference>
<evidence type="ECO:0000256" key="11">
    <source>
        <dbReference type="SAM" id="MobiDB-lite"/>
    </source>
</evidence>
<dbReference type="InterPro" id="IPR001025">
    <property type="entry name" value="BAH_dom"/>
</dbReference>
<evidence type="ECO:0000313" key="13">
    <source>
        <dbReference type="EMBL" id="KIO06978.1"/>
    </source>
</evidence>
<feature type="domain" description="BAH" evidence="12">
    <location>
        <begin position="572"/>
        <end position="693"/>
    </location>
</feature>
<dbReference type="PROSITE" id="PS51038">
    <property type="entry name" value="BAH"/>
    <property type="match status" value="2"/>
</dbReference>
<dbReference type="InterPro" id="IPR043151">
    <property type="entry name" value="BAH_sf"/>
</dbReference>
<evidence type="ECO:0000256" key="8">
    <source>
        <dbReference type="ARBA" id="ARBA00023242"/>
    </source>
</evidence>
<gene>
    <name evidence="13" type="ORF">M404DRAFT_998417</name>
</gene>
<comment type="similarity">
    <text evidence="9 10">Belongs to the class I-like SAM-binding methyltransferase superfamily. C5-methyltransferase family.</text>
</comment>
<keyword evidence="3 9" id="KW-0489">Methyltransferase</keyword>
<dbReference type="GO" id="GO:0003886">
    <property type="term" value="F:DNA (cytosine-5-)-methyltransferase activity"/>
    <property type="evidence" value="ECO:0007669"/>
    <property type="project" value="UniProtKB-EC"/>
</dbReference>
<dbReference type="GO" id="GO:0003682">
    <property type="term" value="F:chromatin binding"/>
    <property type="evidence" value="ECO:0007669"/>
    <property type="project" value="InterPro"/>
</dbReference>
<sequence>MSRRRRPTAFEVTFREEAASLGESTGTSDVDRKRVRDGDPETRRAKRRNLDGTPRPPRKYEPRPYEKQEAAGLRLLGEEQYLINPDDRHIRMLSRFAFFDPNHELEMVSLDVLDDLIERRGESEVEVEGAGFAAAKFEVEDEGQEDDLEGDVDELQYIRLTTVRRFVINYLYEDRPVYVETDHAIYELFEPSKKYRREYRSFYKPQRVMQLIISSAFEDPDREFAEFVQHFTSLEVLDQPLVERDLWDVVPKLKQVLETIYYGDRVRESHTVSYLLSRDAPKFLKMVDVTKLRRRSPPIPDIEYKGNLDLATLRPENQVPTHVTPRISQLALGLFRERLRVVGPQPVAEPEPPYADLTKRVKGFIIRVSMRRQLEFSRQQRLKPRSRYLKYLTIDRLDYNVGDTIVSVVGEDTDRRSIPPELPHPDDVSPTDILADYFWFARIVWLDYEDELVHVQWFEHSSKTCMAQLGHPQELFLTKRCDSINMSFIIGKVQAHYIAPGQTLAEVLPHDFFYRYEWDDHLGTFKSANMEKITAAQENHPPDCCHVCDIKNKLDQDRLALPIENGVAWHAREYHIDDFVLIRADDGPCLIGHIRGILLEPDSDNEDDNKIVVTLLGRVDKVHCRPETVLKDERHLFYTDERVRIVISDLVGICFVVVSSSLPEIEDWKAVSPLHFYIKYRHPVLDVRSWDEMEEMLPQQLEVCQRCLDPNLENLRDLDDYFKKGPRLRAFDPFAGVGAFALAMEMEQCFKLTHAIEISPSAAETLKRNASAEVKVYNQCSNRLLRQAILLHGGKDPDPLRAINGDALPDPPMPGDIDCIVTGFPCQPHSQMNMFQKADDRKSNLILNILSWVDFLRPRYCIFENVRGFLTYNLKARQDGPHRLKGGIPMGGFKLLIRALIDMDYQVRFSLLQAGHYGTPQTRTRFFLIAADRKHELPELPQPTHDFPVVDKLEIKLPGGRSIEPVRTVPGIAPHRFVSTRDAISDLPVFHWKNPKTNYTREQMRNLKLIRCDESKPWCGLSGPDVAYEHEPRTTFQLWCQKTATTDLQHYTRTYEPIKVERVVTIPFGDDADYRTLRPDLWEWQFNNPLSATARDGFRPGYYGRVPKDGWFQTTVTNVDPTAKQCRVLHPYCRRIVTVRELARSQGFPDCFVFYAIDDRVVTMHRQIGNAVPWPLSMAIAREFRTVLLKKWKEGTAEDAMEID</sequence>
<dbReference type="PANTHER" id="PTHR10629:SF52">
    <property type="entry name" value="DNA (CYTOSINE-5)-METHYLTRANSFERASE 1"/>
    <property type="match status" value="1"/>
</dbReference>
<keyword evidence="4 9" id="KW-0808">Transferase</keyword>
<dbReference type="STRING" id="870435.A0A0C3JD36"/>
<dbReference type="HOGENOM" id="CLU_008262_0_0_1"/>
<evidence type="ECO:0000256" key="4">
    <source>
        <dbReference type="ARBA" id="ARBA00022679"/>
    </source>
</evidence>
<dbReference type="PROSITE" id="PS51679">
    <property type="entry name" value="SAM_MT_C5"/>
    <property type="match status" value="1"/>
</dbReference>
<keyword evidence="8" id="KW-0539">Nucleus</keyword>
<dbReference type="NCBIfam" id="TIGR00675">
    <property type="entry name" value="dcm"/>
    <property type="match status" value="1"/>
</dbReference>
<dbReference type="PRINTS" id="PR00105">
    <property type="entry name" value="C5METTRFRASE"/>
</dbReference>
<organism evidence="13 14">
    <name type="scientific">Pisolithus tinctorius Marx 270</name>
    <dbReference type="NCBI Taxonomy" id="870435"/>
    <lineage>
        <taxon>Eukaryota</taxon>
        <taxon>Fungi</taxon>
        <taxon>Dikarya</taxon>
        <taxon>Basidiomycota</taxon>
        <taxon>Agaricomycotina</taxon>
        <taxon>Agaricomycetes</taxon>
        <taxon>Agaricomycetidae</taxon>
        <taxon>Boletales</taxon>
        <taxon>Sclerodermatineae</taxon>
        <taxon>Pisolithaceae</taxon>
        <taxon>Pisolithus</taxon>
    </lineage>
</organism>
<keyword evidence="7" id="KW-0238">DNA-binding</keyword>
<evidence type="ECO:0000256" key="5">
    <source>
        <dbReference type="ARBA" id="ARBA00022691"/>
    </source>
</evidence>
<dbReference type="Gene3D" id="3.40.50.150">
    <property type="entry name" value="Vaccinia Virus protein VP39"/>
    <property type="match status" value="1"/>
</dbReference>